<comment type="caution">
    <text evidence="5">The sequence shown here is derived from an EMBL/GenBank/DDBJ whole genome shotgun (WGS) entry which is preliminary data.</text>
</comment>
<keyword evidence="2" id="KW-0274">FAD</keyword>
<feature type="domain" description="FAD-binding PCMH-type" evidence="4">
    <location>
        <begin position="1"/>
        <end position="183"/>
    </location>
</feature>
<gene>
    <name evidence="5" type="ORF">FJU11_01585</name>
</gene>
<dbReference type="Proteomes" id="UP000320314">
    <property type="component" value="Unassembled WGS sequence"/>
</dbReference>
<dbReference type="GO" id="GO:0016491">
    <property type="term" value="F:oxidoreductase activity"/>
    <property type="evidence" value="ECO:0007669"/>
    <property type="project" value="UniProtKB-KW"/>
</dbReference>
<accession>A0A506UI55</accession>
<dbReference type="Pfam" id="PF03450">
    <property type="entry name" value="CO_deh_flav_C"/>
    <property type="match status" value="1"/>
</dbReference>
<dbReference type="SUPFAM" id="SSF55447">
    <property type="entry name" value="CO dehydrogenase flavoprotein C-terminal domain-like"/>
    <property type="match status" value="1"/>
</dbReference>
<name>A0A506UI55_9HYPH</name>
<dbReference type="GO" id="GO:0071949">
    <property type="term" value="F:FAD binding"/>
    <property type="evidence" value="ECO:0007669"/>
    <property type="project" value="InterPro"/>
</dbReference>
<dbReference type="SMART" id="SM01092">
    <property type="entry name" value="CO_deh_flav_C"/>
    <property type="match status" value="1"/>
</dbReference>
<evidence type="ECO:0000256" key="3">
    <source>
        <dbReference type="ARBA" id="ARBA00023002"/>
    </source>
</evidence>
<keyword evidence="3" id="KW-0560">Oxidoreductase</keyword>
<dbReference type="InterPro" id="IPR002346">
    <property type="entry name" value="Mopterin_DH_FAD-bd"/>
</dbReference>
<evidence type="ECO:0000259" key="4">
    <source>
        <dbReference type="PROSITE" id="PS51387"/>
    </source>
</evidence>
<evidence type="ECO:0000313" key="6">
    <source>
        <dbReference type="Proteomes" id="UP000320314"/>
    </source>
</evidence>
<dbReference type="EMBL" id="VHLH01000001">
    <property type="protein sequence ID" value="TPW32989.1"/>
    <property type="molecule type" value="Genomic_DNA"/>
</dbReference>
<dbReference type="InterPro" id="IPR016169">
    <property type="entry name" value="FAD-bd_PCMH_sub2"/>
</dbReference>
<dbReference type="InterPro" id="IPR016166">
    <property type="entry name" value="FAD-bd_PCMH"/>
</dbReference>
<evidence type="ECO:0000256" key="1">
    <source>
        <dbReference type="ARBA" id="ARBA00022630"/>
    </source>
</evidence>
<dbReference type="PANTHER" id="PTHR42659">
    <property type="entry name" value="XANTHINE DEHYDROGENASE SUBUNIT C-RELATED"/>
    <property type="match status" value="1"/>
</dbReference>
<dbReference type="Gene3D" id="3.30.465.10">
    <property type="match status" value="1"/>
</dbReference>
<dbReference type="Gene3D" id="3.30.43.10">
    <property type="entry name" value="Uridine Diphospho-n-acetylenolpyruvylglucosamine Reductase, domain 2"/>
    <property type="match status" value="1"/>
</dbReference>
<organism evidence="5 6">
    <name type="scientific">Pararhizobium mangrovi</name>
    <dbReference type="NCBI Taxonomy" id="2590452"/>
    <lineage>
        <taxon>Bacteria</taxon>
        <taxon>Pseudomonadati</taxon>
        <taxon>Pseudomonadota</taxon>
        <taxon>Alphaproteobacteria</taxon>
        <taxon>Hyphomicrobiales</taxon>
        <taxon>Rhizobiaceae</taxon>
        <taxon>Rhizobium/Agrobacterium group</taxon>
        <taxon>Pararhizobium</taxon>
    </lineage>
</organism>
<dbReference type="PANTHER" id="PTHR42659:SF2">
    <property type="entry name" value="XANTHINE DEHYDROGENASE SUBUNIT C-RELATED"/>
    <property type="match status" value="1"/>
</dbReference>
<dbReference type="InterPro" id="IPR036318">
    <property type="entry name" value="FAD-bd_PCMH-like_sf"/>
</dbReference>
<dbReference type="SUPFAM" id="SSF56176">
    <property type="entry name" value="FAD-binding/transporter-associated domain-like"/>
    <property type="match status" value="1"/>
</dbReference>
<dbReference type="InterPro" id="IPR016167">
    <property type="entry name" value="FAD-bd_PCMH_sub1"/>
</dbReference>
<dbReference type="InterPro" id="IPR051312">
    <property type="entry name" value="Diverse_Substr_Oxidored"/>
</dbReference>
<dbReference type="Pfam" id="PF00941">
    <property type="entry name" value="FAD_binding_5"/>
    <property type="match status" value="1"/>
</dbReference>
<protein>
    <submittedName>
        <fullName evidence="5">Molybdopterin dehydrogenase</fullName>
    </submittedName>
</protein>
<dbReference type="InterPro" id="IPR005107">
    <property type="entry name" value="CO_DH_flav_C"/>
</dbReference>
<keyword evidence="6" id="KW-1185">Reference proteome</keyword>
<reference evidence="5 6" key="1">
    <citation type="submission" date="2019-06" db="EMBL/GenBank/DDBJ databases">
        <authorList>
            <person name="Li M."/>
        </authorList>
    </citation>
    <scope>NUCLEOTIDE SEQUENCE [LARGE SCALE GENOMIC DNA]</scope>
    <source>
        <strain evidence="5 6">BGMRC6574</strain>
    </source>
</reference>
<evidence type="ECO:0000313" key="5">
    <source>
        <dbReference type="EMBL" id="TPW32989.1"/>
    </source>
</evidence>
<dbReference type="PROSITE" id="PS51387">
    <property type="entry name" value="FAD_PCMH"/>
    <property type="match status" value="1"/>
</dbReference>
<keyword evidence="1" id="KW-0285">Flavoprotein</keyword>
<dbReference type="AlphaFoldDB" id="A0A506UI55"/>
<dbReference type="InterPro" id="IPR036683">
    <property type="entry name" value="CO_DH_flav_C_dom_sf"/>
</dbReference>
<sequence>MLTCDTYLMPTSLKEALEAWAAAPKGSRLVAGATDILPWAREGRGGDVHLPSMIDLSRVTELCGYEVQGDRVRLNANVVYQVFLEDKTLIRLLPNMPYCAAWFADDQIRQQATLVGNIVNASPAGDGIPPVLTLNGEIELARLDHGAVASRRMPVSDFITGPGRTEMAPGEIATAVILDAMEGYGGSFQKVGLRRSLVISAVCCTALIKTGDDGRIIEDVRLALGGIGPRPIRLRDIEEMLRGRQMTSELVAEASLKPAEMVASRSRVEYRRAVTSGFVEAAIEDALVTLGAPKPEPDQRETLHA</sequence>
<evidence type="ECO:0000256" key="2">
    <source>
        <dbReference type="ARBA" id="ARBA00022827"/>
    </source>
</evidence>
<dbReference type="Gene3D" id="3.30.390.50">
    <property type="entry name" value="CO dehydrogenase flavoprotein, C-terminal domain"/>
    <property type="match status" value="1"/>
</dbReference>
<proteinExistence type="predicted"/>
<dbReference type="OrthoDB" id="9793944at2"/>